<evidence type="ECO:0000256" key="1">
    <source>
        <dbReference type="SAM" id="MobiDB-lite"/>
    </source>
</evidence>
<evidence type="ECO:0000313" key="3">
    <source>
        <dbReference type="Proteomes" id="UP000775547"/>
    </source>
</evidence>
<comment type="caution">
    <text evidence="2">The sequence shown here is derived from an EMBL/GenBank/DDBJ whole genome shotgun (WGS) entry which is preliminary data.</text>
</comment>
<feature type="region of interest" description="Disordered" evidence="1">
    <location>
        <begin position="1"/>
        <end position="28"/>
    </location>
</feature>
<name>A0A9P7G6H4_9AGAR</name>
<protein>
    <submittedName>
        <fullName evidence="2">Uncharacterized protein</fullName>
    </submittedName>
</protein>
<gene>
    <name evidence="2" type="ORF">DXG03_001650</name>
</gene>
<accession>A0A9P7G6H4</accession>
<reference evidence="2" key="1">
    <citation type="submission" date="2020-07" db="EMBL/GenBank/DDBJ databases">
        <authorList>
            <person name="Nieuwenhuis M."/>
            <person name="Van De Peppel L.J.J."/>
        </authorList>
    </citation>
    <scope>NUCLEOTIDE SEQUENCE</scope>
    <source>
        <strain evidence="2">AP01</strain>
        <tissue evidence="2">Mycelium</tissue>
    </source>
</reference>
<dbReference type="AlphaFoldDB" id="A0A9P7G6H4"/>
<evidence type="ECO:0000313" key="2">
    <source>
        <dbReference type="EMBL" id="KAG5643038.1"/>
    </source>
</evidence>
<organism evidence="2 3">
    <name type="scientific">Asterophora parasitica</name>
    <dbReference type="NCBI Taxonomy" id="117018"/>
    <lineage>
        <taxon>Eukaryota</taxon>
        <taxon>Fungi</taxon>
        <taxon>Dikarya</taxon>
        <taxon>Basidiomycota</taxon>
        <taxon>Agaricomycotina</taxon>
        <taxon>Agaricomycetes</taxon>
        <taxon>Agaricomycetidae</taxon>
        <taxon>Agaricales</taxon>
        <taxon>Tricholomatineae</taxon>
        <taxon>Lyophyllaceae</taxon>
        <taxon>Asterophora</taxon>
    </lineage>
</organism>
<sequence length="247" mass="27614">MNADDDLEQKGAGREEAQAINEGTSQTMECEANRTSGRELYLLSKAQPFHPNLAKLTDTLFFKISERLDESLVVFRHQPPTRTLSGDVRDKWLGLGLLYPVHRAPFPPRLWEIAYDVLDQRLADRGPEVVRDCDVHCPSNHFEPPIAPGASEERSNIVRKTRLEKCCWLTYCLCAAARLTSMTRSKTTVAFSLMWSFQYSDSSIDAWGKAARMRGASTPAGSLYSPLTENCSAREPCNAKGGVKSRD</sequence>
<keyword evidence="3" id="KW-1185">Reference proteome</keyword>
<dbReference type="Proteomes" id="UP000775547">
    <property type="component" value="Unassembled WGS sequence"/>
</dbReference>
<proteinExistence type="predicted"/>
<dbReference type="EMBL" id="JABCKV010000139">
    <property type="protein sequence ID" value="KAG5643038.1"/>
    <property type="molecule type" value="Genomic_DNA"/>
</dbReference>
<reference evidence="2" key="2">
    <citation type="submission" date="2021-10" db="EMBL/GenBank/DDBJ databases">
        <title>Phylogenomics reveals ancestral predisposition of the termite-cultivated fungus Termitomyces towards a domesticated lifestyle.</title>
        <authorList>
            <person name="Auxier B."/>
            <person name="Grum-Grzhimaylo A."/>
            <person name="Cardenas M.E."/>
            <person name="Lodge J.D."/>
            <person name="Laessoe T."/>
            <person name="Pedersen O."/>
            <person name="Smith M.E."/>
            <person name="Kuyper T.W."/>
            <person name="Franco-Molano E.A."/>
            <person name="Baroni T.J."/>
            <person name="Aanen D.K."/>
        </authorList>
    </citation>
    <scope>NUCLEOTIDE SEQUENCE</scope>
    <source>
        <strain evidence="2">AP01</strain>
        <tissue evidence="2">Mycelium</tissue>
    </source>
</reference>
<feature type="compositionally biased region" description="Basic and acidic residues" evidence="1">
    <location>
        <begin position="8"/>
        <end position="17"/>
    </location>
</feature>